<feature type="domain" description="Cytochrome c" evidence="8">
    <location>
        <begin position="443"/>
        <end position="584"/>
    </location>
</feature>
<dbReference type="AlphaFoldDB" id="A0AAJ5BCX5"/>
<dbReference type="InterPro" id="IPR051395">
    <property type="entry name" value="Cytochrome_c_Peroxidase/MauG"/>
</dbReference>
<comment type="caution">
    <text evidence="9">The sequence shown here is derived from an EMBL/GenBank/DDBJ whole genome shotgun (WGS) entry which is preliminary data.</text>
</comment>
<keyword evidence="2 7" id="KW-0349">Heme</keyword>
<dbReference type="PANTHER" id="PTHR30600:SF10">
    <property type="entry name" value="BLL6722 PROTEIN"/>
    <property type="match status" value="1"/>
</dbReference>
<dbReference type="InterPro" id="IPR036909">
    <property type="entry name" value="Cyt_c-like_dom_sf"/>
</dbReference>
<name>A0AAJ5BCX5_MYRPR</name>
<evidence type="ECO:0000256" key="1">
    <source>
        <dbReference type="ARBA" id="ARBA00004196"/>
    </source>
</evidence>
<dbReference type="Gene3D" id="1.10.760.10">
    <property type="entry name" value="Cytochrome c-like domain"/>
    <property type="match status" value="2"/>
</dbReference>
<protein>
    <submittedName>
        <fullName evidence="9">Cytochrome c peroxidase</fullName>
    </submittedName>
</protein>
<keyword evidence="10" id="KW-1185">Reference proteome</keyword>
<dbReference type="GO" id="GO:0046872">
    <property type="term" value="F:metal ion binding"/>
    <property type="evidence" value="ECO:0007669"/>
    <property type="project" value="UniProtKB-KW"/>
</dbReference>
<evidence type="ECO:0000256" key="6">
    <source>
        <dbReference type="ARBA" id="ARBA00023004"/>
    </source>
</evidence>
<dbReference type="InterPro" id="IPR009056">
    <property type="entry name" value="Cyt_c-like_dom"/>
</dbReference>
<dbReference type="EMBL" id="FOFY01000002">
    <property type="protein sequence ID" value="SEQ26917.1"/>
    <property type="molecule type" value="Genomic_DNA"/>
</dbReference>
<evidence type="ECO:0000313" key="10">
    <source>
        <dbReference type="Proteomes" id="UP000183496"/>
    </source>
</evidence>
<keyword evidence="9" id="KW-0575">Peroxidase</keyword>
<evidence type="ECO:0000259" key="8">
    <source>
        <dbReference type="PROSITE" id="PS51007"/>
    </source>
</evidence>
<keyword evidence="3 7" id="KW-0479">Metal-binding</keyword>
<evidence type="ECO:0000256" key="4">
    <source>
        <dbReference type="ARBA" id="ARBA00022729"/>
    </source>
</evidence>
<dbReference type="GO" id="GO:0030313">
    <property type="term" value="C:cell envelope"/>
    <property type="evidence" value="ECO:0007669"/>
    <property type="project" value="UniProtKB-SubCell"/>
</dbReference>
<dbReference type="Gene3D" id="1.20.1420.20">
    <property type="entry name" value="M75 peptidase, HXXE motif"/>
    <property type="match status" value="1"/>
</dbReference>
<evidence type="ECO:0000256" key="2">
    <source>
        <dbReference type="ARBA" id="ARBA00022617"/>
    </source>
</evidence>
<reference evidence="9 10" key="1">
    <citation type="submission" date="2016-10" db="EMBL/GenBank/DDBJ databases">
        <authorList>
            <person name="Varghese N."/>
            <person name="Submissions S."/>
        </authorList>
    </citation>
    <scope>NUCLEOTIDE SEQUENCE [LARGE SCALE GENOMIC DNA]</scope>
    <source>
        <strain evidence="10">DSM 19823 / KCTC 23066 / CCTCC M 208030 / D25</strain>
    </source>
</reference>
<dbReference type="InterPro" id="IPR004852">
    <property type="entry name" value="Di-haem_cyt_c_peroxidsae"/>
</dbReference>
<dbReference type="GO" id="GO:0009055">
    <property type="term" value="F:electron transfer activity"/>
    <property type="evidence" value="ECO:0007669"/>
    <property type="project" value="InterPro"/>
</dbReference>
<dbReference type="GO" id="GO:0004130">
    <property type="term" value="F:cytochrome-c peroxidase activity"/>
    <property type="evidence" value="ECO:0007669"/>
    <property type="project" value="TreeGrafter"/>
</dbReference>
<sequence length="586" mass="66208">MVFSLFSCSDKAKTYENITYNHYLLAQVDSLEVAVNSLVESVEQQKDSTAIRKAFVDSRVAYKKIEWAVAYFLPHTTKSINGPALDQLDLDENSFIPAEGFQVIEEYLYPEFDDESYSDMLLDTKRVKNFVLSMRKNFEVITIPEDLVLEALKMEVFHITALGITGFDTPVSRLLFVEATASLSGVKQVIELSKEWKQTASYKEIMPLLDKAIAICQKNPDKNSFDYLDFIVSYLDPIAKGIVHIQADLKIPFNDGDHQVVKGSVGSLFDKDLINLNAFSPDSTYYLTPAKVALGKELFFEKKLSKNDFRSCADCHHSDKAFSEPLKTALDLNGQPLLRNTPSLNYAAYYHGQFLDMRSMILESQSSDVITNKDEMHGDLKEIVAHLNNDEKYRKQFQTIYKTDKKVEVWQLENVLASYIRSLSVFNSRFDQYMQGNKQALSSREKNGFNLFVGKGQCATCHFMPLFNGTVPPFFTDSEQEVLGVPANKEGTVLDSDLGRYVFNTDLPQLKHSFKTTTVRNVGESGPYMHNGVYETLEEVMDFYNKGGGLGLGLDVESQTLPEDPLELTEAEIADIVLFMKALSDQ</sequence>
<dbReference type="InterPro" id="IPR038352">
    <property type="entry name" value="Imelysin_sf"/>
</dbReference>
<dbReference type="SUPFAM" id="SSF46626">
    <property type="entry name" value="Cytochrome c"/>
    <property type="match status" value="2"/>
</dbReference>
<proteinExistence type="predicted"/>
<keyword evidence="6 7" id="KW-0408">Iron</keyword>
<organism evidence="9 10">
    <name type="scientific">Myroides profundi</name>
    <dbReference type="NCBI Taxonomy" id="480520"/>
    <lineage>
        <taxon>Bacteria</taxon>
        <taxon>Pseudomonadati</taxon>
        <taxon>Bacteroidota</taxon>
        <taxon>Flavobacteriia</taxon>
        <taxon>Flavobacteriales</taxon>
        <taxon>Flavobacteriaceae</taxon>
        <taxon>Myroides</taxon>
    </lineage>
</organism>
<dbReference type="PROSITE" id="PS51007">
    <property type="entry name" value="CYTC"/>
    <property type="match status" value="1"/>
</dbReference>
<evidence type="ECO:0000256" key="7">
    <source>
        <dbReference type="PROSITE-ProRule" id="PRU00433"/>
    </source>
</evidence>
<evidence type="ECO:0000313" key="9">
    <source>
        <dbReference type="EMBL" id="SEQ26917.1"/>
    </source>
</evidence>
<evidence type="ECO:0000256" key="3">
    <source>
        <dbReference type="ARBA" id="ARBA00022723"/>
    </source>
</evidence>
<dbReference type="Pfam" id="PF03150">
    <property type="entry name" value="CCP_MauG"/>
    <property type="match status" value="1"/>
</dbReference>
<comment type="subcellular location">
    <subcellularLocation>
        <location evidence="1">Cell envelope</location>
    </subcellularLocation>
</comment>
<keyword evidence="5" id="KW-0560">Oxidoreductase</keyword>
<gene>
    <name evidence="9" type="ORF">SAMN04488089_102210</name>
</gene>
<dbReference type="Proteomes" id="UP000183496">
    <property type="component" value="Unassembled WGS sequence"/>
</dbReference>
<evidence type="ECO:0000256" key="5">
    <source>
        <dbReference type="ARBA" id="ARBA00023002"/>
    </source>
</evidence>
<accession>A0AAJ5BCX5</accession>
<dbReference type="GO" id="GO:0020037">
    <property type="term" value="F:heme binding"/>
    <property type="evidence" value="ECO:0007669"/>
    <property type="project" value="InterPro"/>
</dbReference>
<keyword evidence="4" id="KW-0732">Signal</keyword>
<dbReference type="PANTHER" id="PTHR30600">
    <property type="entry name" value="CYTOCHROME C PEROXIDASE-RELATED"/>
    <property type="match status" value="1"/>
</dbReference>